<evidence type="ECO:0000256" key="3">
    <source>
        <dbReference type="ARBA" id="ARBA00022729"/>
    </source>
</evidence>
<name>A0A7W4VRT4_9HYPH</name>
<evidence type="ECO:0000313" key="6">
    <source>
        <dbReference type="EMBL" id="MBB3021707.1"/>
    </source>
</evidence>
<comment type="subcellular location">
    <subcellularLocation>
        <location evidence="1">Secreted</location>
    </subcellularLocation>
</comment>
<evidence type="ECO:0000259" key="5">
    <source>
        <dbReference type="Pfam" id="PF13229"/>
    </source>
</evidence>
<feature type="region of interest" description="Disordered" evidence="4">
    <location>
        <begin position="331"/>
        <end position="364"/>
    </location>
</feature>
<dbReference type="InterPro" id="IPR012334">
    <property type="entry name" value="Pectin_lyas_fold"/>
</dbReference>
<feature type="compositionally biased region" description="Low complexity" evidence="4">
    <location>
        <begin position="348"/>
        <end position="363"/>
    </location>
</feature>
<dbReference type="Pfam" id="PF17963">
    <property type="entry name" value="Big_9"/>
    <property type="match status" value="1"/>
</dbReference>
<keyword evidence="2" id="KW-0964">Secreted</keyword>
<organism evidence="6 7">
    <name type="scientific">Microvirga lupini</name>
    <dbReference type="NCBI Taxonomy" id="420324"/>
    <lineage>
        <taxon>Bacteria</taxon>
        <taxon>Pseudomonadati</taxon>
        <taxon>Pseudomonadota</taxon>
        <taxon>Alphaproteobacteria</taxon>
        <taxon>Hyphomicrobiales</taxon>
        <taxon>Methylobacteriaceae</taxon>
        <taxon>Microvirga</taxon>
    </lineage>
</organism>
<dbReference type="AlphaFoldDB" id="A0A7W4VRT4"/>
<keyword evidence="7" id="KW-1185">Reference proteome</keyword>
<dbReference type="GO" id="GO:0016837">
    <property type="term" value="F:carbon-oxygen lyase activity, acting on polysaccharides"/>
    <property type="evidence" value="ECO:0007669"/>
    <property type="project" value="TreeGrafter"/>
</dbReference>
<evidence type="ECO:0000256" key="1">
    <source>
        <dbReference type="ARBA" id="ARBA00004613"/>
    </source>
</evidence>
<comment type="caution">
    <text evidence="6">The sequence shown here is derived from an EMBL/GenBank/DDBJ whole genome shotgun (WGS) entry which is preliminary data.</text>
</comment>
<dbReference type="PANTHER" id="PTHR40088:SF2">
    <property type="entry name" value="SECRETED SUGAR HYDROLASE"/>
    <property type="match status" value="1"/>
</dbReference>
<dbReference type="Gene3D" id="2.60.40.3440">
    <property type="match status" value="1"/>
</dbReference>
<dbReference type="InterPro" id="IPR039448">
    <property type="entry name" value="Beta_helix"/>
</dbReference>
<dbReference type="EMBL" id="JACHWB010000013">
    <property type="protein sequence ID" value="MBB3021707.1"/>
    <property type="molecule type" value="Genomic_DNA"/>
</dbReference>
<evidence type="ECO:0000313" key="7">
    <source>
        <dbReference type="Proteomes" id="UP000532010"/>
    </source>
</evidence>
<dbReference type="SUPFAM" id="SSF51126">
    <property type="entry name" value="Pectin lyase-like"/>
    <property type="match status" value="1"/>
</dbReference>
<dbReference type="InterPro" id="IPR011050">
    <property type="entry name" value="Pectin_lyase_fold/virulence"/>
</dbReference>
<sequence length="465" mass="48228">MATNIIWVAKNGRAGALGTESSPLASIQEAINKATPGTTIMVKGGVYTENVKFSKGGTASAPITLVSADGPSKAEIKPASGSADTIRVQAPANYITIDGFKVYGPSSKDSVHITSSDNMTKISTGITIQNMEILATSGDGIKVSQGDHIKILNNKVSGSTSEQGIDLVGATHSVISGNDVSGIATMAAIQVKGGSYDIEISYNNVHNTGKWGFLVGGVTSPSSLLPGTTDYEVKDVRMFGNEVDGSAAQAVRVMGGTNVKISGNWFHDVGSSRFIDVLAAADQHAAWVSKNVTFENNSFDRTSWLTVESGNPQPIQSGNITSGVAPAGWADNSGIAPSTPTPAPIPSTPTTTTPSTPLPTETTKLPMARDDKASTSVGTAVKIDILANDDAIAWANAKITNPLYGTLKSGGNDTIVYTPKTGFKGVDTFKYTLTDADGHQSTATVTVDVGGTTITKTSWADYFLL</sequence>
<gene>
    <name evidence="6" type="ORF">FHR70_004812</name>
</gene>
<dbReference type="RefSeq" id="WP_183454800.1">
    <property type="nucleotide sequence ID" value="NZ_JACHWB010000013.1"/>
</dbReference>
<accession>A0A7W4VRT4</accession>
<evidence type="ECO:0000256" key="4">
    <source>
        <dbReference type="SAM" id="MobiDB-lite"/>
    </source>
</evidence>
<dbReference type="Pfam" id="PF13229">
    <property type="entry name" value="Beta_helix"/>
    <property type="match status" value="1"/>
</dbReference>
<dbReference type="Proteomes" id="UP000532010">
    <property type="component" value="Unassembled WGS sequence"/>
</dbReference>
<dbReference type="InterPro" id="IPR052052">
    <property type="entry name" value="Polysaccharide_Lyase_9"/>
</dbReference>
<dbReference type="Gene3D" id="2.160.20.10">
    <property type="entry name" value="Single-stranded right-handed beta-helix, Pectin lyase-like"/>
    <property type="match status" value="1"/>
</dbReference>
<dbReference type="SMART" id="SM00710">
    <property type="entry name" value="PbH1"/>
    <property type="match status" value="7"/>
</dbReference>
<dbReference type="GO" id="GO:0005576">
    <property type="term" value="C:extracellular region"/>
    <property type="evidence" value="ECO:0007669"/>
    <property type="project" value="UniProtKB-SubCell"/>
</dbReference>
<feature type="domain" description="Right handed beta helix" evidence="5">
    <location>
        <begin position="93"/>
        <end position="215"/>
    </location>
</feature>
<proteinExistence type="predicted"/>
<protein>
    <recommendedName>
        <fullName evidence="5">Right handed beta helix domain-containing protein</fullName>
    </recommendedName>
</protein>
<dbReference type="PANTHER" id="PTHR40088">
    <property type="entry name" value="PECTATE LYASE (EUROFUNG)"/>
    <property type="match status" value="1"/>
</dbReference>
<dbReference type="InterPro" id="IPR006626">
    <property type="entry name" value="PbH1"/>
</dbReference>
<keyword evidence="3" id="KW-0732">Signal</keyword>
<reference evidence="6 7" key="1">
    <citation type="submission" date="2020-08" db="EMBL/GenBank/DDBJ databases">
        <title>The Agave Microbiome: Exploring the role of microbial communities in plant adaptations to desert environments.</title>
        <authorList>
            <person name="Partida-Martinez L.P."/>
        </authorList>
    </citation>
    <scope>NUCLEOTIDE SEQUENCE [LARGE SCALE GENOMIC DNA]</scope>
    <source>
        <strain evidence="6 7">AT3.9</strain>
    </source>
</reference>
<evidence type="ECO:0000256" key="2">
    <source>
        <dbReference type="ARBA" id="ARBA00022525"/>
    </source>
</evidence>